<dbReference type="EMBL" id="AM114193">
    <property type="protein sequence ID" value="CAJ36107.1"/>
    <property type="molecule type" value="Genomic_DNA"/>
</dbReference>
<reference evidence="1 2" key="1">
    <citation type="journal article" date="2006" name="Science">
        <title>Genome of rice cluster I archaea -- the key methane producers in the rice rhizosphere.</title>
        <authorList>
            <person name="Erkel C."/>
            <person name="Kube M."/>
            <person name="Reinhardt R."/>
            <person name="Liesack W."/>
        </authorList>
    </citation>
    <scope>NUCLEOTIDE SEQUENCE [LARGE SCALE GENOMIC DNA]</scope>
    <source>
        <strain evidence="2">DSM 22066 / NBRC 105507 / MRE50</strain>
    </source>
</reference>
<proteinExistence type="predicted"/>
<evidence type="ECO:0000313" key="1">
    <source>
        <dbReference type="EMBL" id="CAJ36107.1"/>
    </source>
</evidence>
<protein>
    <submittedName>
        <fullName evidence="1">Uncharacterized protein</fullName>
    </submittedName>
</protein>
<accession>Q0W686</accession>
<sequence length="77" mass="8373">MRTPANAGVQQAIPDSRFSSPILWLLTFLLSDLLTSLTSQFEKSLSDLRALPNLLFCLGTCAQAGQQGDCRISPLYA</sequence>
<name>Q0W686_METAR</name>
<keyword evidence="2" id="KW-1185">Reference proteome</keyword>
<organism evidence="1 2">
    <name type="scientific">Methanocella arvoryzae (strain DSM 22066 / NBRC 105507 / MRE50)</name>
    <dbReference type="NCBI Taxonomy" id="351160"/>
    <lineage>
        <taxon>Archaea</taxon>
        <taxon>Methanobacteriati</taxon>
        <taxon>Methanobacteriota</taxon>
        <taxon>Stenosarchaea group</taxon>
        <taxon>Methanomicrobia</taxon>
        <taxon>Methanocellales</taxon>
        <taxon>Methanocellaceae</taxon>
        <taxon>Methanocella</taxon>
    </lineage>
</organism>
<dbReference type="Proteomes" id="UP000000663">
    <property type="component" value="Chromosome"/>
</dbReference>
<dbReference type="STRING" id="351160.RCIA34"/>
<gene>
    <name evidence="1" type="ORF">RCIA34</name>
</gene>
<evidence type="ECO:0000313" key="2">
    <source>
        <dbReference type="Proteomes" id="UP000000663"/>
    </source>
</evidence>
<dbReference type="AlphaFoldDB" id="Q0W686"/>
<dbReference type="KEGG" id="rci:RCIA34"/>